<keyword evidence="3 4" id="KW-0539">Nucleus</keyword>
<dbReference type="PANTHER" id="PTHR31413:SF15">
    <property type="entry name" value="NINJA-FAMILY PROTEIN"/>
    <property type="match status" value="1"/>
</dbReference>
<evidence type="ECO:0000259" key="7">
    <source>
        <dbReference type="Pfam" id="PF16135"/>
    </source>
</evidence>
<dbReference type="Pfam" id="PF16135">
    <property type="entry name" value="TDBD"/>
    <property type="match status" value="1"/>
</dbReference>
<organism evidence="8 9">
    <name type="scientific">Nyssa sinensis</name>
    <dbReference type="NCBI Taxonomy" id="561372"/>
    <lineage>
        <taxon>Eukaryota</taxon>
        <taxon>Viridiplantae</taxon>
        <taxon>Streptophyta</taxon>
        <taxon>Embryophyta</taxon>
        <taxon>Tracheophyta</taxon>
        <taxon>Spermatophyta</taxon>
        <taxon>Magnoliopsida</taxon>
        <taxon>eudicotyledons</taxon>
        <taxon>Gunneridae</taxon>
        <taxon>Pentapetalae</taxon>
        <taxon>asterids</taxon>
        <taxon>Cornales</taxon>
        <taxon>Nyssaceae</taxon>
        <taxon>Nyssa</taxon>
    </lineage>
</organism>
<gene>
    <name evidence="8" type="ORF">F0562_002270</name>
</gene>
<feature type="compositionally biased region" description="Polar residues" evidence="5">
    <location>
        <begin position="335"/>
        <end position="384"/>
    </location>
</feature>
<accession>A0A5J5C6I0</accession>
<dbReference type="InterPro" id="IPR032308">
    <property type="entry name" value="TDBD"/>
</dbReference>
<comment type="similarity">
    <text evidence="2 4">Belongs to the Ninja family.</text>
</comment>
<dbReference type="GO" id="GO:0007165">
    <property type="term" value="P:signal transduction"/>
    <property type="evidence" value="ECO:0007669"/>
    <property type="project" value="InterPro"/>
</dbReference>
<evidence type="ECO:0000256" key="3">
    <source>
        <dbReference type="ARBA" id="ARBA00023242"/>
    </source>
</evidence>
<evidence type="ECO:0000256" key="1">
    <source>
        <dbReference type="ARBA" id="ARBA00004123"/>
    </source>
</evidence>
<evidence type="ECO:0000313" key="9">
    <source>
        <dbReference type="Proteomes" id="UP000325577"/>
    </source>
</evidence>
<sequence length="494" mass="53778">MLEVSSVVVEEEDDIELSLGLSIGGIFRKTTELNQIDKKINNSCEKINSESTNVDTDLSQDHQNVCATQTLHPDSGSEYVDPQKKREIHARRRQEGRKKREEKLKRGLCRGVNGGFIVSNEFSDDKIGLEAQRLQTRVRDREMKENEVIQAERACKQGKSEECVAEKERKDLNLTLNYNGALNQNQGSNPMAYSSSPSIPVQYPIQYVPYTNGFAYPYVMPCWAPTAGNFGNEKNEKNVFQPVARRSFRPYLGNQSSGQNMSTGCDSEHNSSKDGGNGNAASNGSPVCSSSAVSDYVSKSQQGGSSSDTGSHSCYSQPEQHQLNGLGAGNQQGLSEHSASSNRIESTQSLVKATNTTQNLVSSNITQSGATQPNEKPRSETQPGQVYKPIPTSESPTPSPLKGDSGDMGKPPNPQTQNHDKLTLQQMPCVSTTGNGPHGKTISGFLYRYTKTEVSIICVCHGSSFSPAEFVEHAGGEDILHPLRHITVTPPAFG</sequence>
<evidence type="ECO:0000259" key="6">
    <source>
        <dbReference type="Pfam" id="PF07897"/>
    </source>
</evidence>
<protein>
    <recommendedName>
        <fullName evidence="4">Ninja-family protein</fullName>
    </recommendedName>
    <alternativeName>
        <fullName evidence="4">ABI-binding protein</fullName>
    </alternativeName>
</protein>
<proteinExistence type="inferred from homology"/>
<dbReference type="Proteomes" id="UP000325577">
    <property type="component" value="Linkage Group LG0"/>
</dbReference>
<comment type="function">
    <text evidence="4">Acts as a negative regulator of abscisic acid (ABA) response.</text>
</comment>
<dbReference type="InterPro" id="IPR012463">
    <property type="entry name" value="Ninja_motif"/>
</dbReference>
<keyword evidence="9" id="KW-1185">Reference proteome</keyword>
<comment type="subcellular location">
    <subcellularLocation>
        <location evidence="1 4">Nucleus</location>
    </subcellularLocation>
</comment>
<evidence type="ECO:0000256" key="4">
    <source>
        <dbReference type="RuleBase" id="RU369029"/>
    </source>
</evidence>
<feature type="region of interest" description="Disordered" evidence="5">
    <location>
        <begin position="69"/>
        <end position="102"/>
    </location>
</feature>
<dbReference type="EMBL" id="CM018031">
    <property type="protein sequence ID" value="KAA8550586.1"/>
    <property type="molecule type" value="Genomic_DNA"/>
</dbReference>
<dbReference type="OrthoDB" id="667358at2759"/>
<evidence type="ECO:0000256" key="2">
    <source>
        <dbReference type="ARBA" id="ARBA00006081"/>
    </source>
</evidence>
<dbReference type="GO" id="GO:0045892">
    <property type="term" value="P:negative regulation of DNA-templated transcription"/>
    <property type="evidence" value="ECO:0007669"/>
    <property type="project" value="TreeGrafter"/>
</dbReference>
<dbReference type="AlphaFoldDB" id="A0A5J5C6I0"/>
<feature type="domain" description="Ethylene-responsive binding factor-associated repression" evidence="6">
    <location>
        <begin position="10"/>
        <end position="31"/>
    </location>
</feature>
<evidence type="ECO:0000256" key="5">
    <source>
        <dbReference type="SAM" id="MobiDB-lite"/>
    </source>
</evidence>
<name>A0A5J5C6I0_9ASTE</name>
<reference evidence="8 9" key="1">
    <citation type="submission" date="2019-09" db="EMBL/GenBank/DDBJ databases">
        <title>A chromosome-level genome assembly of the Chinese tupelo Nyssa sinensis.</title>
        <authorList>
            <person name="Yang X."/>
            <person name="Kang M."/>
            <person name="Yang Y."/>
            <person name="Xiong H."/>
            <person name="Wang M."/>
            <person name="Zhang Z."/>
            <person name="Wang Z."/>
            <person name="Wu H."/>
            <person name="Ma T."/>
            <person name="Liu J."/>
            <person name="Xi Z."/>
        </authorList>
    </citation>
    <scope>NUCLEOTIDE SEQUENCE [LARGE SCALE GENOMIC DNA]</scope>
    <source>
        <strain evidence="8">J267</strain>
        <tissue evidence="8">Leaf</tissue>
    </source>
</reference>
<feature type="region of interest" description="Disordered" evidence="5">
    <location>
        <begin position="250"/>
        <end position="419"/>
    </location>
</feature>
<dbReference type="PANTHER" id="PTHR31413">
    <property type="entry name" value="AFP HOMOLOG 2"/>
    <property type="match status" value="1"/>
</dbReference>
<feature type="compositionally biased region" description="Basic residues" evidence="5">
    <location>
        <begin position="86"/>
        <end position="97"/>
    </location>
</feature>
<dbReference type="GO" id="GO:0005634">
    <property type="term" value="C:nucleus"/>
    <property type="evidence" value="ECO:0007669"/>
    <property type="project" value="UniProtKB-SubCell"/>
</dbReference>
<feature type="compositionally biased region" description="Polar residues" evidence="5">
    <location>
        <begin position="253"/>
        <end position="265"/>
    </location>
</feature>
<dbReference type="Pfam" id="PF07897">
    <property type="entry name" value="EAR"/>
    <property type="match status" value="1"/>
</dbReference>
<evidence type="ECO:0000313" key="8">
    <source>
        <dbReference type="EMBL" id="KAA8550586.1"/>
    </source>
</evidence>
<dbReference type="InterPro" id="IPR031307">
    <property type="entry name" value="Ninja_fam"/>
</dbReference>
<feature type="domain" description="Tify" evidence="7">
    <location>
        <begin position="453"/>
        <end position="487"/>
    </location>
</feature>
<feature type="compositionally biased region" description="Low complexity" evidence="5">
    <location>
        <begin position="279"/>
        <end position="334"/>
    </location>
</feature>